<sequence length="103" mass="11391">MADLFEIPLADSSVDIIYTSHSLEPNGGREEAALKELLRVARRAVILFEPIYELGNVEAQLRMDTHKYVKQLKNVAENLGGIVNKSATNKSALSAFCFNQLSP</sequence>
<dbReference type="Proteomes" id="UP000094379">
    <property type="component" value="Unassembled WGS sequence"/>
</dbReference>
<gene>
    <name evidence="1" type="ORF">A9E74_02832</name>
</gene>
<organism evidence="1 2">
    <name type="scientific">Methylophaga muralis</name>
    <dbReference type="NCBI Taxonomy" id="291169"/>
    <lineage>
        <taxon>Bacteria</taxon>
        <taxon>Pseudomonadati</taxon>
        <taxon>Pseudomonadota</taxon>
        <taxon>Gammaproteobacteria</taxon>
        <taxon>Thiotrichales</taxon>
        <taxon>Piscirickettsiaceae</taxon>
        <taxon>Methylophaga</taxon>
    </lineage>
</organism>
<accession>A0A1E3GMX4</accession>
<comment type="caution">
    <text evidence="1">The sequence shown here is derived from an EMBL/GenBank/DDBJ whole genome shotgun (WGS) entry which is preliminary data.</text>
</comment>
<keyword evidence="2" id="KW-1185">Reference proteome</keyword>
<name>A0A1E3GMX4_9GAMM</name>
<dbReference type="EMBL" id="MCRI01000114">
    <property type="protein sequence ID" value="ODN65364.1"/>
    <property type="molecule type" value="Genomic_DNA"/>
</dbReference>
<evidence type="ECO:0000313" key="2">
    <source>
        <dbReference type="Proteomes" id="UP000094379"/>
    </source>
</evidence>
<dbReference type="PATRIC" id="fig|291169.3.peg.2891"/>
<proteinExistence type="predicted"/>
<protein>
    <recommendedName>
        <fullName evidence="3">Methyltransferase type 11 domain-containing protein</fullName>
    </recommendedName>
</protein>
<evidence type="ECO:0000313" key="1">
    <source>
        <dbReference type="EMBL" id="ODN65364.1"/>
    </source>
</evidence>
<dbReference type="AlphaFoldDB" id="A0A1E3GMX4"/>
<reference evidence="1 2" key="1">
    <citation type="submission" date="2016-07" db="EMBL/GenBank/DDBJ databases">
        <title>Draft Genome Sequence of Methylophaga muralis Bur 1.</title>
        <authorList>
            <person name="Vasilenko O.V."/>
            <person name="Doronina N.V."/>
            <person name="Shmareva M.N."/>
            <person name="Tarlachkov S.V."/>
            <person name="Mustakhimov I."/>
            <person name="Trotsenko Y.A."/>
        </authorList>
    </citation>
    <scope>NUCLEOTIDE SEQUENCE [LARGE SCALE GENOMIC DNA]</scope>
    <source>
        <strain evidence="1 2">Bur 1</strain>
    </source>
</reference>
<evidence type="ECO:0008006" key="3">
    <source>
        <dbReference type="Google" id="ProtNLM"/>
    </source>
</evidence>